<dbReference type="STRING" id="1121881.SAMN02745225_02264"/>
<proteinExistence type="predicted"/>
<evidence type="ECO:0000313" key="1">
    <source>
        <dbReference type="EMBL" id="SHF01684.1"/>
    </source>
</evidence>
<keyword evidence="2" id="KW-1185">Reference proteome</keyword>
<gene>
    <name evidence="1" type="ORF">SAMN02745225_02264</name>
</gene>
<organism evidence="1 2">
    <name type="scientific">Ferrithrix thermotolerans DSM 19514</name>
    <dbReference type="NCBI Taxonomy" id="1121881"/>
    <lineage>
        <taxon>Bacteria</taxon>
        <taxon>Bacillati</taxon>
        <taxon>Actinomycetota</taxon>
        <taxon>Acidimicrobiia</taxon>
        <taxon>Acidimicrobiales</taxon>
        <taxon>Acidimicrobiaceae</taxon>
        <taxon>Ferrithrix</taxon>
    </lineage>
</organism>
<dbReference type="Proteomes" id="UP000184295">
    <property type="component" value="Unassembled WGS sequence"/>
</dbReference>
<accession>A0A1M4Y791</accession>
<evidence type="ECO:0000313" key="2">
    <source>
        <dbReference type="Proteomes" id="UP000184295"/>
    </source>
</evidence>
<dbReference type="EMBL" id="FQUL01000057">
    <property type="protein sequence ID" value="SHF01684.1"/>
    <property type="molecule type" value="Genomic_DNA"/>
</dbReference>
<dbReference type="AlphaFoldDB" id="A0A1M4Y791"/>
<reference evidence="2" key="1">
    <citation type="submission" date="2016-11" db="EMBL/GenBank/DDBJ databases">
        <authorList>
            <person name="Varghese N."/>
            <person name="Submissions S."/>
        </authorList>
    </citation>
    <scope>NUCLEOTIDE SEQUENCE [LARGE SCALE GENOMIC DNA]</scope>
    <source>
        <strain evidence="2">DSM 19514</strain>
    </source>
</reference>
<sequence>MSDLRHLSRCLSLSSQSTMMKAMDNIELTGKEEGISYTDLYRRFEDIKAKFAAVSSELDSFLSTDNKDESSR</sequence>
<protein>
    <submittedName>
        <fullName evidence="1">Uncharacterized protein</fullName>
    </submittedName>
</protein>
<name>A0A1M4Y791_9ACTN</name>